<dbReference type="RefSeq" id="WP_200557028.1">
    <property type="nucleotide sequence ID" value="NZ_JAEPES010000005.1"/>
</dbReference>
<reference evidence="2" key="1">
    <citation type="submission" date="2021-01" db="EMBL/GenBank/DDBJ databases">
        <title>Lacisediminihabitans sp. nov. strain G11-30, isolated from Antarctic Soil.</title>
        <authorList>
            <person name="Li J."/>
        </authorList>
    </citation>
    <scope>NUCLEOTIDE SEQUENCE</scope>
    <source>
        <strain evidence="2">G11-30</strain>
    </source>
</reference>
<dbReference type="Gene3D" id="3.30.310.70">
    <property type="entry name" value="TT1751-like domain"/>
    <property type="match status" value="1"/>
</dbReference>
<dbReference type="InterPro" id="IPR035923">
    <property type="entry name" value="TT1751-like_sf"/>
</dbReference>
<protein>
    <submittedName>
        <fullName evidence="2">DUF302 domain-containing protein</fullName>
    </submittedName>
</protein>
<dbReference type="Pfam" id="PF03625">
    <property type="entry name" value="DUF302"/>
    <property type="match status" value="1"/>
</dbReference>
<evidence type="ECO:0000313" key="2">
    <source>
        <dbReference type="EMBL" id="MBK4348786.1"/>
    </source>
</evidence>
<dbReference type="Proteomes" id="UP000636458">
    <property type="component" value="Unassembled WGS sequence"/>
</dbReference>
<sequence>MREVQTPMSVAEAVTAITDILRQKGITIFGQYDHAANARSVNLALAEETVIVFGAPAVGTTLMQENPDIGYELPSRLLIRDDHGTTLLTYRDPVALGASYGISPSTLPLQHLSQLFDALIAAVEIRT</sequence>
<comment type="caution">
    <text evidence="2">The sequence shown here is derived from an EMBL/GenBank/DDBJ whole genome shotgun (WGS) entry which is preliminary data.</text>
</comment>
<dbReference type="AlphaFoldDB" id="A0A934SLF3"/>
<dbReference type="InterPro" id="IPR005180">
    <property type="entry name" value="DUF302"/>
</dbReference>
<organism evidence="2 3">
    <name type="scientific">Lacisediminihabitans changchengi</name>
    <dbReference type="NCBI Taxonomy" id="2787634"/>
    <lineage>
        <taxon>Bacteria</taxon>
        <taxon>Bacillati</taxon>
        <taxon>Actinomycetota</taxon>
        <taxon>Actinomycetes</taxon>
        <taxon>Micrococcales</taxon>
        <taxon>Microbacteriaceae</taxon>
        <taxon>Lacisediminihabitans</taxon>
    </lineage>
</organism>
<feature type="domain" description="DUF302" evidence="1">
    <location>
        <begin position="33"/>
        <end position="93"/>
    </location>
</feature>
<dbReference type="SUPFAM" id="SSF103247">
    <property type="entry name" value="TT1751-like"/>
    <property type="match status" value="1"/>
</dbReference>
<dbReference type="PANTHER" id="PTHR38342">
    <property type="entry name" value="SLR5037 PROTEIN"/>
    <property type="match status" value="1"/>
</dbReference>
<gene>
    <name evidence="2" type="ORF">IV501_14190</name>
</gene>
<evidence type="ECO:0000259" key="1">
    <source>
        <dbReference type="Pfam" id="PF03625"/>
    </source>
</evidence>
<dbReference type="EMBL" id="JAEPES010000005">
    <property type="protein sequence ID" value="MBK4348786.1"/>
    <property type="molecule type" value="Genomic_DNA"/>
</dbReference>
<name>A0A934SLF3_9MICO</name>
<dbReference type="PANTHER" id="PTHR38342:SF2">
    <property type="entry name" value="INNER MEMBRANE OR EXPORTED"/>
    <property type="match status" value="1"/>
</dbReference>
<proteinExistence type="predicted"/>
<evidence type="ECO:0000313" key="3">
    <source>
        <dbReference type="Proteomes" id="UP000636458"/>
    </source>
</evidence>
<accession>A0A934SLF3</accession>
<keyword evidence="3" id="KW-1185">Reference proteome</keyword>
<dbReference type="CDD" id="cd14797">
    <property type="entry name" value="DUF302"/>
    <property type="match status" value="1"/>
</dbReference>